<evidence type="ECO:0000256" key="5">
    <source>
        <dbReference type="SAM" id="SignalP"/>
    </source>
</evidence>
<dbReference type="Gene3D" id="2.130.10.10">
    <property type="entry name" value="YVTN repeat-like/Quinoprotein amine dehydrogenase"/>
    <property type="match status" value="1"/>
</dbReference>
<evidence type="ECO:0000256" key="2">
    <source>
        <dbReference type="ARBA" id="ARBA00022980"/>
    </source>
</evidence>
<dbReference type="Proteomes" id="UP000076871">
    <property type="component" value="Unassembled WGS sequence"/>
</dbReference>
<dbReference type="Pfam" id="PF00572">
    <property type="entry name" value="Ribosomal_L13"/>
    <property type="match status" value="1"/>
</dbReference>
<keyword evidence="4" id="KW-0812">Transmembrane</keyword>
<dbReference type="GO" id="GO:0006412">
    <property type="term" value="P:translation"/>
    <property type="evidence" value="ECO:0007669"/>
    <property type="project" value="InterPro"/>
</dbReference>
<dbReference type="AlphaFoldDB" id="A0A165DV13"/>
<protein>
    <submittedName>
        <fullName evidence="6">Uncharacterized protein</fullName>
    </submittedName>
</protein>
<dbReference type="InterPro" id="IPR005822">
    <property type="entry name" value="Ribosomal_uL13"/>
</dbReference>
<dbReference type="GO" id="GO:0003735">
    <property type="term" value="F:structural constituent of ribosome"/>
    <property type="evidence" value="ECO:0007669"/>
    <property type="project" value="InterPro"/>
</dbReference>
<evidence type="ECO:0000313" key="6">
    <source>
        <dbReference type="EMBL" id="KZT05682.1"/>
    </source>
</evidence>
<dbReference type="InterPro" id="IPR015943">
    <property type="entry name" value="WD40/YVTN_repeat-like_dom_sf"/>
</dbReference>
<proteinExistence type="inferred from homology"/>
<dbReference type="GeneID" id="63824115"/>
<feature type="transmembrane region" description="Helical" evidence="4">
    <location>
        <begin position="608"/>
        <end position="632"/>
    </location>
</feature>
<feature type="transmembrane region" description="Helical" evidence="4">
    <location>
        <begin position="644"/>
        <end position="668"/>
    </location>
</feature>
<dbReference type="Gene3D" id="3.90.1180.10">
    <property type="entry name" value="Ribosomal protein L13"/>
    <property type="match status" value="1"/>
</dbReference>
<keyword evidence="4" id="KW-0472">Membrane</keyword>
<dbReference type="SUPFAM" id="SSF50978">
    <property type="entry name" value="WD40 repeat-like"/>
    <property type="match status" value="1"/>
</dbReference>
<sequence length="712" mass="80920">MLCVGMWQVFSCWGLLNALLDEQCTDIISMHWHNKSAKTHFLIIGYEAHGIFIWNVETAEIVMSAQNMDAPIANVFSGCMSMASHKPLLAVPTQCGFQIYQVQSSESIALIKHELHNVSPCAFMFDDEVLVGSHEAGKVKLWRISDLTELQALEHDADHVAGIASWHAASGKTVYLAIASRGKVVIWVSENEIGLPSKYNLTDRHERAQADGGAARVLAAGTAVVDPVWAYGEPFKAIALSKFEHVAEMLRMIFSRCDMAPCMAEAVYYGDLSKRFLWYMTQVVAYSADTYSHHTLECRHAFGRWWFNFAHSDVHPHQSWHPAQDVEAVLSSLYNCGRDIDTMHVMKFARLAGIMEVGYQEGFDILYESTLRCSQQAFTSNLTQWQESMGLATYTNGLVLFEKTDAPHVLKIACKGYNEIVDEIPPVDCSEIVRAIWRLSQVNKMVTEIIFLCNSADDCLQKETCIEELLKMKGAFLEERDVIWSLHELMDYLPCGELPLCQNCTKRCHDHADMQLKDVWIQLPEVMHHHVDAFNHILEKLAEHIAIVLMGKHKPILDPSCIMKWKPNEIIQKAVACCPNKLRDQKLERLQIFEEDDMGVFTENILKWYSAVVGLSIQVCYVWPCLLLSGYTQFPFISISPWKICSLFMVKASIVLPTWLAMLIWAFVKGSDMSWAWLSTLNSTLSIYSQHSEFHEIHQERVSMSHIKQLAI</sequence>
<keyword evidence="3" id="KW-0687">Ribonucleoprotein</keyword>
<gene>
    <name evidence="6" type="ORF">LAESUDRAFT_714692</name>
</gene>
<name>A0A165DV13_9APHY</name>
<dbReference type="GO" id="GO:0005840">
    <property type="term" value="C:ribosome"/>
    <property type="evidence" value="ECO:0007669"/>
    <property type="project" value="UniProtKB-KW"/>
</dbReference>
<evidence type="ECO:0000256" key="4">
    <source>
        <dbReference type="SAM" id="Phobius"/>
    </source>
</evidence>
<feature type="chain" id="PRO_5007856849" evidence="5">
    <location>
        <begin position="19"/>
        <end position="712"/>
    </location>
</feature>
<keyword evidence="5" id="KW-0732">Signal</keyword>
<dbReference type="RefSeq" id="XP_040763422.1">
    <property type="nucleotide sequence ID" value="XM_040907086.1"/>
</dbReference>
<dbReference type="InParanoid" id="A0A165DV13"/>
<accession>A0A165DV13</accession>
<dbReference type="OrthoDB" id="274622at2759"/>
<comment type="similarity">
    <text evidence="1">Belongs to the universal ribosomal protein uL13 family.</text>
</comment>
<dbReference type="InterPro" id="IPR036899">
    <property type="entry name" value="Ribosomal_uL13_sf"/>
</dbReference>
<reference evidence="6 7" key="1">
    <citation type="journal article" date="2016" name="Mol. Biol. Evol.">
        <title>Comparative Genomics of Early-Diverging Mushroom-Forming Fungi Provides Insights into the Origins of Lignocellulose Decay Capabilities.</title>
        <authorList>
            <person name="Nagy L.G."/>
            <person name="Riley R."/>
            <person name="Tritt A."/>
            <person name="Adam C."/>
            <person name="Daum C."/>
            <person name="Floudas D."/>
            <person name="Sun H."/>
            <person name="Yadav J.S."/>
            <person name="Pangilinan J."/>
            <person name="Larsson K.H."/>
            <person name="Matsuura K."/>
            <person name="Barry K."/>
            <person name="Labutti K."/>
            <person name="Kuo R."/>
            <person name="Ohm R.A."/>
            <person name="Bhattacharya S.S."/>
            <person name="Shirouzu T."/>
            <person name="Yoshinaga Y."/>
            <person name="Martin F.M."/>
            <person name="Grigoriev I.V."/>
            <person name="Hibbett D.S."/>
        </authorList>
    </citation>
    <scope>NUCLEOTIDE SEQUENCE [LARGE SCALE GENOMIC DNA]</scope>
    <source>
        <strain evidence="6 7">93-53</strain>
    </source>
</reference>
<feature type="signal peptide" evidence="5">
    <location>
        <begin position="1"/>
        <end position="18"/>
    </location>
</feature>
<evidence type="ECO:0000256" key="1">
    <source>
        <dbReference type="ARBA" id="ARBA00006227"/>
    </source>
</evidence>
<evidence type="ECO:0000313" key="7">
    <source>
        <dbReference type="Proteomes" id="UP000076871"/>
    </source>
</evidence>
<keyword evidence="2" id="KW-0689">Ribosomal protein</keyword>
<dbReference type="SUPFAM" id="SSF52161">
    <property type="entry name" value="Ribosomal protein L13"/>
    <property type="match status" value="1"/>
</dbReference>
<dbReference type="EMBL" id="KV427628">
    <property type="protein sequence ID" value="KZT05682.1"/>
    <property type="molecule type" value="Genomic_DNA"/>
</dbReference>
<dbReference type="GO" id="GO:1990904">
    <property type="term" value="C:ribonucleoprotein complex"/>
    <property type="evidence" value="ECO:0007669"/>
    <property type="project" value="UniProtKB-KW"/>
</dbReference>
<keyword evidence="7" id="KW-1185">Reference proteome</keyword>
<organism evidence="6 7">
    <name type="scientific">Laetiporus sulphureus 93-53</name>
    <dbReference type="NCBI Taxonomy" id="1314785"/>
    <lineage>
        <taxon>Eukaryota</taxon>
        <taxon>Fungi</taxon>
        <taxon>Dikarya</taxon>
        <taxon>Basidiomycota</taxon>
        <taxon>Agaricomycotina</taxon>
        <taxon>Agaricomycetes</taxon>
        <taxon>Polyporales</taxon>
        <taxon>Laetiporus</taxon>
    </lineage>
</organism>
<keyword evidence="4" id="KW-1133">Transmembrane helix</keyword>
<evidence type="ECO:0000256" key="3">
    <source>
        <dbReference type="ARBA" id="ARBA00023274"/>
    </source>
</evidence>
<dbReference type="InterPro" id="IPR036322">
    <property type="entry name" value="WD40_repeat_dom_sf"/>
</dbReference>